<dbReference type="InterPro" id="IPR050631">
    <property type="entry name" value="PheA/TfdB_FAD_monoxygenase"/>
</dbReference>
<keyword evidence="4" id="KW-1185">Reference proteome</keyword>
<dbReference type="NCBIfam" id="NF004829">
    <property type="entry name" value="PRK06183.1-3"/>
    <property type="match status" value="1"/>
</dbReference>
<gene>
    <name evidence="3" type="primary">mhpA_1</name>
    <name evidence="3" type="ORF">SVIO_005470</name>
</gene>
<feature type="domain" description="FAD-binding" evidence="2">
    <location>
        <begin position="5"/>
        <end position="298"/>
    </location>
</feature>
<dbReference type="AlphaFoldDB" id="A0A4D4KP43"/>
<dbReference type="SUPFAM" id="SSF51905">
    <property type="entry name" value="FAD/NAD(P)-binding domain"/>
    <property type="match status" value="1"/>
</dbReference>
<dbReference type="InterPro" id="IPR002938">
    <property type="entry name" value="FAD-bd"/>
</dbReference>
<dbReference type="InterPro" id="IPR036188">
    <property type="entry name" value="FAD/NAD-bd_sf"/>
</dbReference>
<keyword evidence="1" id="KW-0560">Oxidoreductase</keyword>
<dbReference type="Proteomes" id="UP000301309">
    <property type="component" value="Unassembled WGS sequence"/>
</dbReference>
<accession>A0A4D4KP43</accession>
<sequence length="435" mass="48571">MDGEVLRILQEAGVADAFHAISRPMPGLRLVDADLRTMAEFRRDARVGPSGHPEASMFDQPALERVLLAAVEADPRVTVHRGAEVTAVEHRPNGVTVRWQDDTGAHRTQARAVLGCDGAGSTVRAALDIGVRDLGYTEPWLVVDVRSSRPLPMWDGVHQVCDSQRAATFMHLVGDRYRWEFRVLDTDDIEHLTSPAGVHELIAPWMRASGHDDIEIVRCVTYTFRARVAERWRERRVFLLGDAAHQTPPFIGQGLGAGLRDAHNLVWKLERVLRGDADDTLLDTYQAERERHAVKQIRAAIMVGWALTGGNGHTAALRRQVVRALCRIPAVSKAALSSTSPRLRLDGRRRPSVVGRQCPQSRTEAGWFDDRLGDGFALVTLDPQQPMPRDVTVVAVRPNDPVGRWLIRHRVRTVLVRPDKVVCATGRTWLDLEER</sequence>
<organism evidence="3 4">
    <name type="scientific">Streptomyces violaceusniger</name>
    <dbReference type="NCBI Taxonomy" id="68280"/>
    <lineage>
        <taxon>Bacteria</taxon>
        <taxon>Bacillati</taxon>
        <taxon>Actinomycetota</taxon>
        <taxon>Actinomycetes</taxon>
        <taxon>Kitasatosporales</taxon>
        <taxon>Streptomycetaceae</taxon>
        <taxon>Streptomyces</taxon>
        <taxon>Streptomyces violaceusniger group</taxon>
    </lineage>
</organism>
<dbReference type="PANTHER" id="PTHR43476:SF3">
    <property type="entry name" value="FAD-BINDING MONOOXYGENASE"/>
    <property type="match status" value="1"/>
</dbReference>
<name>A0A4D4KP43_STRVO</name>
<dbReference type="GO" id="GO:0071949">
    <property type="term" value="F:FAD binding"/>
    <property type="evidence" value="ECO:0007669"/>
    <property type="project" value="InterPro"/>
</dbReference>
<dbReference type="PANTHER" id="PTHR43476">
    <property type="entry name" value="3-(3-HYDROXY-PHENYL)PROPIONATE/3-HYDROXYCINNAMIC ACID HYDROXYLASE"/>
    <property type="match status" value="1"/>
</dbReference>
<evidence type="ECO:0000259" key="2">
    <source>
        <dbReference type="Pfam" id="PF01494"/>
    </source>
</evidence>
<comment type="caution">
    <text evidence="3">The sequence shown here is derived from an EMBL/GenBank/DDBJ whole genome shotgun (WGS) entry which is preliminary data.</text>
</comment>
<evidence type="ECO:0000256" key="1">
    <source>
        <dbReference type="ARBA" id="ARBA00023002"/>
    </source>
</evidence>
<dbReference type="PRINTS" id="PR00420">
    <property type="entry name" value="RNGMNOXGNASE"/>
</dbReference>
<evidence type="ECO:0000313" key="3">
    <source>
        <dbReference type="EMBL" id="GDY49924.1"/>
    </source>
</evidence>
<dbReference type="EMBL" id="BJHW01000001">
    <property type="protein sequence ID" value="GDY49924.1"/>
    <property type="molecule type" value="Genomic_DNA"/>
</dbReference>
<protein>
    <submittedName>
        <fullName evidence="3">3-(3-hydroxyphenyl)propionate hydroxylase</fullName>
    </submittedName>
</protein>
<reference evidence="3 4" key="1">
    <citation type="journal article" date="2020" name="Int. J. Syst. Evol. Microbiol.">
        <title>Reclassification of Streptomyces castelarensis and Streptomyces sporoclivatus as later heterotypic synonyms of Streptomyces antimycoticus.</title>
        <authorList>
            <person name="Komaki H."/>
            <person name="Tamura T."/>
        </authorList>
    </citation>
    <scope>NUCLEOTIDE SEQUENCE [LARGE SCALE GENOMIC DNA]</scope>
    <source>
        <strain evidence="3 4">NBRC 13459</strain>
    </source>
</reference>
<proteinExistence type="predicted"/>
<dbReference type="Gene3D" id="3.50.50.60">
    <property type="entry name" value="FAD/NAD(P)-binding domain"/>
    <property type="match status" value="1"/>
</dbReference>
<dbReference type="GO" id="GO:0008688">
    <property type="term" value="F:3-(3-hydroxyphenyl)propionate hydroxylase activity"/>
    <property type="evidence" value="ECO:0007669"/>
    <property type="project" value="TreeGrafter"/>
</dbReference>
<evidence type="ECO:0000313" key="4">
    <source>
        <dbReference type="Proteomes" id="UP000301309"/>
    </source>
</evidence>
<dbReference type="Pfam" id="PF01494">
    <property type="entry name" value="FAD_binding_3"/>
    <property type="match status" value="1"/>
</dbReference>
<dbReference type="GO" id="GO:0019622">
    <property type="term" value="P:3-(3-hydroxy)phenylpropionate catabolic process"/>
    <property type="evidence" value="ECO:0007669"/>
    <property type="project" value="TreeGrafter"/>
</dbReference>
<dbReference type="Gene3D" id="3.30.70.2450">
    <property type="match status" value="1"/>
</dbReference>